<dbReference type="InterPro" id="IPR001279">
    <property type="entry name" value="Metallo-B-lactamas"/>
</dbReference>
<comment type="similarity">
    <text evidence="2">Belongs to the metallo-beta-lactamase superfamily.</text>
</comment>
<dbReference type="OrthoDB" id="10250730at2759"/>
<dbReference type="InterPro" id="IPR036866">
    <property type="entry name" value="RibonucZ/Hydroxyglut_hydro"/>
</dbReference>
<evidence type="ECO:0000256" key="4">
    <source>
        <dbReference type="ARBA" id="ARBA00022801"/>
    </source>
</evidence>
<evidence type="ECO:0000256" key="2">
    <source>
        <dbReference type="ARBA" id="ARBA00007749"/>
    </source>
</evidence>
<dbReference type="CDD" id="cd07730">
    <property type="entry name" value="metallo-hydrolase-like_MBL-fold"/>
    <property type="match status" value="1"/>
</dbReference>
<accession>A0A9P4KBZ4</accession>
<protein>
    <submittedName>
        <fullName evidence="7">Metallo-hydrolase/oxidoreductase</fullName>
    </submittedName>
</protein>
<dbReference type="Proteomes" id="UP000800093">
    <property type="component" value="Unassembled WGS sequence"/>
</dbReference>
<gene>
    <name evidence="7" type="ORF">CC78DRAFT_560107</name>
</gene>
<reference evidence="8" key="1">
    <citation type="journal article" date="2020" name="Stud. Mycol.">
        <title>101 Dothideomycetes genomes: A test case for predicting lifestyles and emergence of pathogens.</title>
        <authorList>
            <person name="Haridas S."/>
            <person name="Albert R."/>
            <person name="Binder M."/>
            <person name="Bloem J."/>
            <person name="LaButti K."/>
            <person name="Salamov A."/>
            <person name="Andreopoulos B."/>
            <person name="Baker S."/>
            <person name="Barry K."/>
            <person name="Bills G."/>
            <person name="Bluhm B."/>
            <person name="Cannon C."/>
            <person name="Castanera R."/>
            <person name="Culley D."/>
            <person name="Daum C."/>
            <person name="Ezra D."/>
            <person name="Gonzalez J."/>
            <person name="Henrissat B."/>
            <person name="Kuo A."/>
            <person name="Liang C."/>
            <person name="Lipzen A."/>
            <person name="Lutzoni F."/>
            <person name="Magnuson J."/>
            <person name="Mondo S."/>
            <person name="Nolan M."/>
            <person name="Ohm R."/>
            <person name="Pangilinan J."/>
            <person name="Park H.-J."/>
            <person name="Ramirez L."/>
            <person name="Alfaro M."/>
            <person name="Sun H."/>
            <person name="Tritt A."/>
            <person name="Yoshinaga Y."/>
            <person name="Zwiers L.-H."/>
            <person name="Turgeon B."/>
            <person name="Goodwin S."/>
            <person name="Spatafora J."/>
            <person name="Crous P."/>
            <person name="Grigoriev I."/>
        </authorList>
    </citation>
    <scope>NUCLEOTIDE SEQUENCE [LARGE SCALE GENOMIC DNA]</scope>
    <source>
        <strain evidence="8">CBS 304.66</strain>
    </source>
</reference>
<feature type="domain" description="Metallo-beta-lactamase" evidence="6">
    <location>
        <begin position="107"/>
        <end position="144"/>
    </location>
</feature>
<dbReference type="InterPro" id="IPR051013">
    <property type="entry name" value="MBL_superfamily_lactonases"/>
</dbReference>
<name>A0A9P4KBZ4_9PLEO</name>
<evidence type="ECO:0000256" key="5">
    <source>
        <dbReference type="ARBA" id="ARBA00022833"/>
    </source>
</evidence>
<dbReference type="Gene3D" id="3.60.15.10">
    <property type="entry name" value="Ribonuclease Z/Hydroxyacylglutathione hydrolase-like"/>
    <property type="match status" value="1"/>
</dbReference>
<evidence type="ECO:0000256" key="3">
    <source>
        <dbReference type="ARBA" id="ARBA00022723"/>
    </source>
</evidence>
<comment type="cofactor">
    <cofactor evidence="1">
        <name>Zn(2+)</name>
        <dbReference type="ChEBI" id="CHEBI:29105"/>
    </cofactor>
</comment>
<dbReference type="GO" id="GO:0016787">
    <property type="term" value="F:hydrolase activity"/>
    <property type="evidence" value="ECO:0007669"/>
    <property type="project" value="UniProtKB-KW"/>
</dbReference>
<organism evidence="7 8">
    <name type="scientific">Lojkania enalia</name>
    <dbReference type="NCBI Taxonomy" id="147567"/>
    <lineage>
        <taxon>Eukaryota</taxon>
        <taxon>Fungi</taxon>
        <taxon>Dikarya</taxon>
        <taxon>Ascomycota</taxon>
        <taxon>Pezizomycotina</taxon>
        <taxon>Dothideomycetes</taxon>
        <taxon>Pleosporomycetidae</taxon>
        <taxon>Pleosporales</taxon>
        <taxon>Pleosporales incertae sedis</taxon>
        <taxon>Lojkania</taxon>
    </lineage>
</organism>
<sequence>MSSSVFVRQSGPPSPPLEHATVSVHALSCGHFTLPEYQFVHPISQEARKSVPSLGFLIEHRNIDNGQITRIVFDLGVRRNIKRYSEPIQKHVTTRQPMTTDPDVVKSLAKGGLTPDNIDYVIYSHVHWDHIGEPRDFPNSTFVVGHGTLALLDGTSSSLRGGHSFFECDLLPNGRTLELSDPTSGSQAHASSVMNQQWGIINFKQSWRPYRHLPHTLDLFNDGSLLIVDAPGHLPGHINILARVSDSNQVYMAGDACHDRRLLTGEKEIGEWHDAEGHTCCIHADKKGAEETIARIRELERGGVEIIFAHDVEWESMPANKGRFFGAEQSKGCSL</sequence>
<proteinExistence type="inferred from homology"/>
<keyword evidence="8" id="KW-1185">Reference proteome</keyword>
<keyword evidence="5" id="KW-0862">Zinc</keyword>
<evidence type="ECO:0000313" key="8">
    <source>
        <dbReference type="Proteomes" id="UP000800093"/>
    </source>
</evidence>
<dbReference type="SUPFAM" id="SSF56281">
    <property type="entry name" value="Metallo-hydrolase/oxidoreductase"/>
    <property type="match status" value="1"/>
</dbReference>
<evidence type="ECO:0000313" key="7">
    <source>
        <dbReference type="EMBL" id="KAF2264962.1"/>
    </source>
</evidence>
<keyword evidence="3" id="KW-0479">Metal-binding</keyword>
<dbReference type="GO" id="GO:0046872">
    <property type="term" value="F:metal ion binding"/>
    <property type="evidence" value="ECO:0007669"/>
    <property type="project" value="UniProtKB-KW"/>
</dbReference>
<dbReference type="Pfam" id="PF00753">
    <property type="entry name" value="Lactamase_B"/>
    <property type="match status" value="1"/>
</dbReference>
<dbReference type="PANTHER" id="PTHR42978:SF2">
    <property type="entry name" value="102 KBASES UNSTABLE REGION: FROM 1 TO 119443"/>
    <property type="match status" value="1"/>
</dbReference>
<comment type="caution">
    <text evidence="7">The sequence shown here is derived from an EMBL/GenBank/DDBJ whole genome shotgun (WGS) entry which is preliminary data.</text>
</comment>
<dbReference type="EMBL" id="ML986612">
    <property type="protein sequence ID" value="KAF2264962.1"/>
    <property type="molecule type" value="Genomic_DNA"/>
</dbReference>
<evidence type="ECO:0000259" key="6">
    <source>
        <dbReference type="Pfam" id="PF00753"/>
    </source>
</evidence>
<dbReference type="AlphaFoldDB" id="A0A9P4KBZ4"/>
<keyword evidence="4" id="KW-0378">Hydrolase</keyword>
<evidence type="ECO:0000256" key="1">
    <source>
        <dbReference type="ARBA" id="ARBA00001947"/>
    </source>
</evidence>
<dbReference type="PANTHER" id="PTHR42978">
    <property type="entry name" value="QUORUM-QUENCHING LACTONASE YTNP-RELATED-RELATED"/>
    <property type="match status" value="1"/>
</dbReference>